<dbReference type="InterPro" id="IPR014729">
    <property type="entry name" value="Rossmann-like_a/b/a_fold"/>
</dbReference>
<keyword evidence="4" id="KW-1185">Reference proteome</keyword>
<comment type="caution">
    <text evidence="3">The sequence shown here is derived from an EMBL/GenBank/DDBJ whole genome shotgun (WGS) entry which is preliminary data.</text>
</comment>
<name>A0A852UWG8_9ACTN</name>
<dbReference type="Gene3D" id="3.40.50.620">
    <property type="entry name" value="HUPs"/>
    <property type="match status" value="2"/>
</dbReference>
<dbReference type="PRINTS" id="PR01438">
    <property type="entry name" value="UNVRSLSTRESS"/>
</dbReference>
<feature type="domain" description="UspA" evidence="2">
    <location>
        <begin position="148"/>
        <end position="283"/>
    </location>
</feature>
<dbReference type="RefSeq" id="WP_179824279.1">
    <property type="nucleotide sequence ID" value="NZ_JACCCO010000002.1"/>
</dbReference>
<dbReference type="PANTHER" id="PTHR46268">
    <property type="entry name" value="STRESS RESPONSE PROTEIN NHAX"/>
    <property type="match status" value="1"/>
</dbReference>
<proteinExistence type="inferred from homology"/>
<evidence type="ECO:0000313" key="4">
    <source>
        <dbReference type="Proteomes" id="UP000576393"/>
    </source>
</evidence>
<gene>
    <name evidence="3" type="ORF">HDA43_004228</name>
</gene>
<evidence type="ECO:0000256" key="1">
    <source>
        <dbReference type="ARBA" id="ARBA00008791"/>
    </source>
</evidence>
<accession>A0A852UWG8</accession>
<protein>
    <submittedName>
        <fullName evidence="3">Nucleotide-binding universal stress UspA family protein</fullName>
    </submittedName>
</protein>
<evidence type="ECO:0000259" key="2">
    <source>
        <dbReference type="Pfam" id="PF00582"/>
    </source>
</evidence>
<dbReference type="InterPro" id="IPR006016">
    <property type="entry name" value="UspA"/>
</dbReference>
<sequence length="286" mass="29832">MTGLIVVGVDGSASATAAVEWAALDAARAGAALRVVHVSEPWAAAFPLAGTGLSEDVRTRYCQDVLDAAVGRARECAPEVEVTGAVVTGAVVERLRDEAERADEVVIGNRGAGGFAELLLGSVGLGLAGHAPGPVVVVRAPARTVRGTVVVGFDGSEHSEAALGHAFAQARLRGARLRVVHGWRAPVIPSHTFDYASLLEDSFQEEVRTARQRLEPWREKYADVEVAESAVLTHPVPLLTEESRDADLVVVGARGLGGFGSAVLGSVSHGVLHHAHCPVAVVRPRP</sequence>
<reference evidence="3 4" key="1">
    <citation type="submission" date="2020-07" db="EMBL/GenBank/DDBJ databases">
        <title>Sequencing the genomes of 1000 actinobacteria strains.</title>
        <authorList>
            <person name="Klenk H.-P."/>
        </authorList>
    </citation>
    <scope>NUCLEOTIDE SEQUENCE [LARGE SCALE GENOMIC DNA]</scope>
    <source>
        <strain evidence="3 4">DSM 45763</strain>
    </source>
</reference>
<organism evidence="3 4">
    <name type="scientific">Streptosporangium sandarakinum</name>
    <dbReference type="NCBI Taxonomy" id="1260955"/>
    <lineage>
        <taxon>Bacteria</taxon>
        <taxon>Bacillati</taxon>
        <taxon>Actinomycetota</taxon>
        <taxon>Actinomycetes</taxon>
        <taxon>Streptosporangiales</taxon>
        <taxon>Streptosporangiaceae</taxon>
        <taxon>Streptosporangium</taxon>
    </lineage>
</organism>
<dbReference type="PANTHER" id="PTHR46268:SF6">
    <property type="entry name" value="UNIVERSAL STRESS PROTEIN UP12"/>
    <property type="match status" value="1"/>
</dbReference>
<dbReference type="InterPro" id="IPR006015">
    <property type="entry name" value="Universal_stress_UspA"/>
</dbReference>
<dbReference type="Proteomes" id="UP000576393">
    <property type="component" value="Unassembled WGS sequence"/>
</dbReference>
<dbReference type="SUPFAM" id="SSF52402">
    <property type="entry name" value="Adenine nucleotide alpha hydrolases-like"/>
    <property type="match status" value="2"/>
</dbReference>
<dbReference type="Pfam" id="PF00582">
    <property type="entry name" value="Usp"/>
    <property type="match status" value="2"/>
</dbReference>
<dbReference type="AlphaFoldDB" id="A0A852UWG8"/>
<evidence type="ECO:0000313" key="3">
    <source>
        <dbReference type="EMBL" id="NYF42027.1"/>
    </source>
</evidence>
<feature type="domain" description="UspA" evidence="2">
    <location>
        <begin position="5"/>
        <end position="139"/>
    </location>
</feature>
<dbReference type="EMBL" id="JACCCO010000002">
    <property type="protein sequence ID" value="NYF42027.1"/>
    <property type="molecule type" value="Genomic_DNA"/>
</dbReference>
<comment type="similarity">
    <text evidence="1">Belongs to the universal stress protein A family.</text>
</comment>